<dbReference type="WBParaSite" id="JU765_v2.g14678.t1">
    <property type="protein sequence ID" value="JU765_v2.g14678.t1"/>
    <property type="gene ID" value="JU765_v2.g14678"/>
</dbReference>
<evidence type="ECO:0000313" key="2">
    <source>
        <dbReference type="WBParaSite" id="JU765_v2.g14678.t1"/>
    </source>
</evidence>
<name>A0AC34QB04_9BILA</name>
<evidence type="ECO:0000313" key="1">
    <source>
        <dbReference type="Proteomes" id="UP000887576"/>
    </source>
</evidence>
<accession>A0AC34QB04</accession>
<dbReference type="Proteomes" id="UP000887576">
    <property type="component" value="Unplaced"/>
</dbReference>
<organism evidence="1 2">
    <name type="scientific">Panagrolaimus sp. JU765</name>
    <dbReference type="NCBI Taxonomy" id="591449"/>
    <lineage>
        <taxon>Eukaryota</taxon>
        <taxon>Metazoa</taxon>
        <taxon>Ecdysozoa</taxon>
        <taxon>Nematoda</taxon>
        <taxon>Chromadorea</taxon>
        <taxon>Rhabditida</taxon>
        <taxon>Tylenchina</taxon>
        <taxon>Panagrolaimomorpha</taxon>
        <taxon>Panagrolaimoidea</taxon>
        <taxon>Panagrolaimidae</taxon>
        <taxon>Panagrolaimus</taxon>
    </lineage>
</organism>
<protein>
    <submittedName>
        <fullName evidence="2">Uncharacterized protein</fullName>
    </submittedName>
</protein>
<reference evidence="2" key="1">
    <citation type="submission" date="2022-11" db="UniProtKB">
        <authorList>
            <consortium name="WormBaseParasite"/>
        </authorList>
    </citation>
    <scope>IDENTIFICATION</scope>
</reference>
<proteinExistence type="predicted"/>
<sequence>MFHNDSVDPANNQSQQTFLCDCLSSPYFYISFGMNVAFIIVTLALLIPKICKILRLVFMKIHGKQQVGEK</sequence>